<dbReference type="GO" id="GO:0003676">
    <property type="term" value="F:nucleic acid binding"/>
    <property type="evidence" value="ECO:0007669"/>
    <property type="project" value="InterPro"/>
</dbReference>
<protein>
    <recommendedName>
        <fullName evidence="3">Histone-lysine N-methyltransferase SETMAR</fullName>
    </recommendedName>
</protein>
<gene>
    <name evidence="1" type="ORF">EAI_01588</name>
</gene>
<dbReference type="EMBL" id="GL451919">
    <property type="protein sequence ID" value="EFN78255.1"/>
    <property type="molecule type" value="Genomic_DNA"/>
</dbReference>
<evidence type="ECO:0008006" key="3">
    <source>
        <dbReference type="Google" id="ProtNLM"/>
    </source>
</evidence>
<dbReference type="Gene3D" id="3.30.420.10">
    <property type="entry name" value="Ribonuclease H-like superfamily/Ribonuclease H"/>
    <property type="match status" value="1"/>
</dbReference>
<dbReference type="STRING" id="610380.E2C1C0"/>
<name>E2C1C0_HARSA</name>
<evidence type="ECO:0000313" key="2">
    <source>
        <dbReference type="Proteomes" id="UP000008237"/>
    </source>
</evidence>
<dbReference type="AlphaFoldDB" id="E2C1C0"/>
<dbReference type="InParanoid" id="E2C1C0"/>
<dbReference type="Proteomes" id="UP000008237">
    <property type="component" value="Unassembled WGS sequence"/>
</dbReference>
<dbReference type="InterPro" id="IPR036397">
    <property type="entry name" value="RNaseH_sf"/>
</dbReference>
<organism evidence="2">
    <name type="scientific">Harpegnathos saltator</name>
    <name type="common">Jerdon's jumping ant</name>
    <dbReference type="NCBI Taxonomy" id="610380"/>
    <lineage>
        <taxon>Eukaryota</taxon>
        <taxon>Metazoa</taxon>
        <taxon>Ecdysozoa</taxon>
        <taxon>Arthropoda</taxon>
        <taxon>Hexapoda</taxon>
        <taxon>Insecta</taxon>
        <taxon>Pterygota</taxon>
        <taxon>Neoptera</taxon>
        <taxon>Endopterygota</taxon>
        <taxon>Hymenoptera</taxon>
        <taxon>Apocrita</taxon>
        <taxon>Aculeata</taxon>
        <taxon>Formicoidea</taxon>
        <taxon>Formicidae</taxon>
        <taxon>Ponerinae</taxon>
        <taxon>Ponerini</taxon>
        <taxon>Harpegnathos</taxon>
    </lineage>
</organism>
<accession>E2C1C0</accession>
<feature type="non-terminal residue" evidence="1">
    <location>
        <position position="1"/>
    </location>
</feature>
<feature type="non-terminal residue" evidence="1">
    <location>
        <position position="48"/>
    </location>
</feature>
<sequence>IGKGSTIEWPPRSLDLTPLDFFYCGYSKTKVYETRSENLEELREKIVN</sequence>
<reference evidence="1 2" key="1">
    <citation type="journal article" date="2010" name="Science">
        <title>Genomic comparison of the ants Camponotus floridanus and Harpegnathos saltator.</title>
        <authorList>
            <person name="Bonasio R."/>
            <person name="Zhang G."/>
            <person name="Ye C."/>
            <person name="Mutti N.S."/>
            <person name="Fang X."/>
            <person name="Qin N."/>
            <person name="Donahue G."/>
            <person name="Yang P."/>
            <person name="Li Q."/>
            <person name="Li C."/>
            <person name="Zhang P."/>
            <person name="Huang Z."/>
            <person name="Berger S.L."/>
            <person name="Reinberg D."/>
            <person name="Wang J."/>
            <person name="Liebig J."/>
        </authorList>
    </citation>
    <scope>NUCLEOTIDE SEQUENCE [LARGE SCALE GENOMIC DNA]</scope>
    <source>
        <strain evidence="1 2">R22 G/1</strain>
    </source>
</reference>
<dbReference type="PANTHER" id="PTHR47326:SF1">
    <property type="entry name" value="HTH PSQ-TYPE DOMAIN-CONTAINING PROTEIN"/>
    <property type="match status" value="1"/>
</dbReference>
<evidence type="ECO:0000313" key="1">
    <source>
        <dbReference type="EMBL" id="EFN78255.1"/>
    </source>
</evidence>
<keyword evidence="2" id="KW-1185">Reference proteome</keyword>
<proteinExistence type="predicted"/>
<dbReference type="PANTHER" id="PTHR47326">
    <property type="entry name" value="TRANSPOSABLE ELEMENT TC3 TRANSPOSASE-LIKE PROTEIN"/>
    <property type="match status" value="1"/>
</dbReference>